<feature type="transmembrane region" description="Helical" evidence="5">
    <location>
        <begin position="389"/>
        <end position="409"/>
    </location>
</feature>
<dbReference type="EMBL" id="MFJM01000032">
    <property type="protein sequence ID" value="OGG17557.1"/>
    <property type="molecule type" value="Genomic_DNA"/>
</dbReference>
<comment type="subcellular location">
    <subcellularLocation>
        <location evidence="1">Membrane</location>
        <topology evidence="1">Multi-pass membrane protein</topology>
    </subcellularLocation>
</comment>
<dbReference type="AlphaFoldDB" id="A0A1F5ZZV1"/>
<feature type="transmembrane region" description="Helical" evidence="5">
    <location>
        <begin position="12"/>
        <end position="31"/>
    </location>
</feature>
<keyword evidence="2 5" id="KW-0812">Transmembrane</keyword>
<evidence type="ECO:0000256" key="3">
    <source>
        <dbReference type="ARBA" id="ARBA00022989"/>
    </source>
</evidence>
<dbReference type="InterPro" id="IPR051533">
    <property type="entry name" value="WaaL-like"/>
</dbReference>
<evidence type="ECO:0000313" key="8">
    <source>
        <dbReference type="Proteomes" id="UP000176253"/>
    </source>
</evidence>
<feature type="transmembrane region" description="Helical" evidence="5">
    <location>
        <begin position="84"/>
        <end position="110"/>
    </location>
</feature>
<feature type="transmembrane region" description="Helical" evidence="5">
    <location>
        <begin position="277"/>
        <end position="296"/>
    </location>
</feature>
<feature type="transmembrane region" description="Helical" evidence="5">
    <location>
        <begin position="194"/>
        <end position="215"/>
    </location>
</feature>
<evidence type="ECO:0000256" key="1">
    <source>
        <dbReference type="ARBA" id="ARBA00004141"/>
    </source>
</evidence>
<evidence type="ECO:0000256" key="5">
    <source>
        <dbReference type="SAM" id="Phobius"/>
    </source>
</evidence>
<gene>
    <name evidence="7" type="ORF">A3D78_01720</name>
</gene>
<feature type="domain" description="O-antigen ligase-related" evidence="6">
    <location>
        <begin position="232"/>
        <end position="374"/>
    </location>
</feature>
<sequence>MRVKKRVFFQELLIYLLVFLLPVQLGRHFFFNFSRIGGLVSDYLTPVIYLTDIIILVLIFIDLKEIFGRQKKRGQRQKQEGRGLIFLFFTYLLISSIVIAGNKWAAIYKFIKIGELFWLFKIIIDRQPKIHLLLTAYSLSVIYTSLLAIRQFIEQQSIGGAWWYLGERSFHASTAGIALGTLGGRLFLRAYATFAHPNLLGGFLSIGLPIVFLYLWRNFALSKIKRIILTAGLILGTITLVLTFSRASWLVFGSGMALVIITKVPEAGEFITARKKWLFPIFIFLFIISVVLPLNLDKIRQVKRGSLFERSNLIEYSLLMISQNPVWGTGLNNAIIKQYQLMPKKYGLFILQPVHNAYLLILTELGLTGFLFLLIFLKRSFELLNRNNVSLYIPWLMLLALGFFDHYLVTLQQGQLLVIIFTSLVFNREKG</sequence>
<dbReference type="Pfam" id="PF04932">
    <property type="entry name" value="Wzy_C"/>
    <property type="match status" value="1"/>
</dbReference>
<accession>A0A1F5ZZV1</accession>
<dbReference type="GO" id="GO:0016020">
    <property type="term" value="C:membrane"/>
    <property type="evidence" value="ECO:0007669"/>
    <property type="project" value="UniProtKB-SubCell"/>
</dbReference>
<comment type="caution">
    <text evidence="7">The sequence shown here is derived from an EMBL/GenBank/DDBJ whole genome shotgun (WGS) entry which is preliminary data.</text>
</comment>
<dbReference type="PANTHER" id="PTHR37422">
    <property type="entry name" value="TEICHURONIC ACID BIOSYNTHESIS PROTEIN TUAE"/>
    <property type="match status" value="1"/>
</dbReference>
<name>A0A1F5ZZV1_9BACT</name>
<dbReference type="InterPro" id="IPR007016">
    <property type="entry name" value="O-antigen_ligase-rel_domated"/>
</dbReference>
<proteinExistence type="predicted"/>
<feature type="transmembrane region" description="Helical" evidence="5">
    <location>
        <begin position="357"/>
        <end position="377"/>
    </location>
</feature>
<dbReference type="Proteomes" id="UP000176253">
    <property type="component" value="Unassembled WGS sequence"/>
</dbReference>
<evidence type="ECO:0000256" key="2">
    <source>
        <dbReference type="ARBA" id="ARBA00022692"/>
    </source>
</evidence>
<evidence type="ECO:0000256" key="4">
    <source>
        <dbReference type="ARBA" id="ARBA00023136"/>
    </source>
</evidence>
<protein>
    <recommendedName>
        <fullName evidence="6">O-antigen ligase-related domain-containing protein</fullName>
    </recommendedName>
</protein>
<organism evidence="7 8">
    <name type="scientific">Candidatus Gottesmanbacteria bacterium RIFCSPHIGHO2_02_FULL_39_14</name>
    <dbReference type="NCBI Taxonomy" id="1798383"/>
    <lineage>
        <taxon>Bacteria</taxon>
        <taxon>Candidatus Gottesmaniibacteriota</taxon>
    </lineage>
</organism>
<feature type="transmembrane region" description="Helical" evidence="5">
    <location>
        <begin position="130"/>
        <end position="149"/>
    </location>
</feature>
<evidence type="ECO:0000259" key="6">
    <source>
        <dbReference type="Pfam" id="PF04932"/>
    </source>
</evidence>
<reference evidence="7 8" key="1">
    <citation type="journal article" date="2016" name="Nat. Commun.">
        <title>Thousands of microbial genomes shed light on interconnected biogeochemical processes in an aquifer system.</title>
        <authorList>
            <person name="Anantharaman K."/>
            <person name="Brown C.T."/>
            <person name="Hug L.A."/>
            <person name="Sharon I."/>
            <person name="Castelle C.J."/>
            <person name="Probst A.J."/>
            <person name="Thomas B.C."/>
            <person name="Singh A."/>
            <person name="Wilkins M.J."/>
            <person name="Karaoz U."/>
            <person name="Brodie E.L."/>
            <person name="Williams K.H."/>
            <person name="Hubbard S.S."/>
            <person name="Banfield J.F."/>
        </authorList>
    </citation>
    <scope>NUCLEOTIDE SEQUENCE [LARGE SCALE GENOMIC DNA]</scope>
</reference>
<keyword evidence="4 5" id="KW-0472">Membrane</keyword>
<evidence type="ECO:0000313" key="7">
    <source>
        <dbReference type="EMBL" id="OGG17557.1"/>
    </source>
</evidence>
<feature type="transmembrane region" description="Helical" evidence="5">
    <location>
        <begin position="227"/>
        <end position="243"/>
    </location>
</feature>
<dbReference type="PANTHER" id="PTHR37422:SF17">
    <property type="entry name" value="O-ANTIGEN LIGASE"/>
    <property type="match status" value="1"/>
</dbReference>
<keyword evidence="3 5" id="KW-1133">Transmembrane helix</keyword>
<feature type="transmembrane region" description="Helical" evidence="5">
    <location>
        <begin position="43"/>
        <end position="63"/>
    </location>
</feature>
<dbReference type="STRING" id="1798383.A3D78_01720"/>